<sequence>MTVPLAVSLVDLLLGLELGPSGGAARNRCSLEGLAWNKSSRKGVLEVTVQELEATALQFASGPLVLEIGRIAVHALTGQVRTTDAGGLSLSAVQAAEAELSGVRLQGPLVIPPQIQKALHALQGAGGAAAAAGAAATPEASVDAWRLGPLGQAEGTIRGRITDAHLLFDADVTVPIKHGQIDFNDATVEHVGPDSRMGVSRLGLYVDAPNGRSYLYQFASAPLAGVEFERRGALLSPWVSERGKLHLQAFAEAMLRQCMGGHGQGLTEQARLLLGRTAISGQVQLGDGLLAVPGAQAHMEGRAKARNAVGMRSDALGQGLTVEMASLSARDAAAKWRGAQLGCETMAARLKLQLLIEGAHMRFVMEIENCKLAGLRLDL</sequence>
<dbReference type="OrthoDB" id="8840616at2"/>
<evidence type="ECO:0000313" key="1">
    <source>
        <dbReference type="EMBL" id="QGW81825.1"/>
    </source>
</evidence>
<accession>A0A6I6HGX5</accession>
<name>A0A6I6HGX5_VARPD</name>
<dbReference type="AlphaFoldDB" id="A0A6I6HGX5"/>
<reference evidence="1 2" key="1">
    <citation type="submission" date="2019-12" db="EMBL/GenBank/DDBJ databases">
        <title>Hybrid Genome Assemblies of two High G+C Isolates from Undergraduate Microbiology Courses.</title>
        <authorList>
            <person name="Ne Ville C.J."/>
            <person name="Enright D."/>
            <person name="Hernandez I."/>
            <person name="Dodsworth J."/>
            <person name="Orwin P.M."/>
        </authorList>
    </citation>
    <scope>NUCLEOTIDE SEQUENCE [LARGE SCALE GENOMIC DNA]</scope>
    <source>
        <strain evidence="1 2">CSUSB</strain>
    </source>
</reference>
<protein>
    <submittedName>
        <fullName evidence="1">Uncharacterized protein</fullName>
    </submittedName>
</protein>
<dbReference type="Proteomes" id="UP000425817">
    <property type="component" value="Chromosome"/>
</dbReference>
<proteinExistence type="predicted"/>
<dbReference type="EMBL" id="CP046622">
    <property type="protein sequence ID" value="QGW81825.1"/>
    <property type="molecule type" value="Genomic_DNA"/>
</dbReference>
<gene>
    <name evidence="1" type="ORF">GOQ09_09585</name>
</gene>
<evidence type="ECO:0000313" key="2">
    <source>
        <dbReference type="Proteomes" id="UP000425817"/>
    </source>
</evidence>
<organism evidence="1 2">
    <name type="scientific">Variovorax paradoxus</name>
    <dbReference type="NCBI Taxonomy" id="34073"/>
    <lineage>
        <taxon>Bacteria</taxon>
        <taxon>Pseudomonadati</taxon>
        <taxon>Pseudomonadota</taxon>
        <taxon>Betaproteobacteria</taxon>
        <taxon>Burkholderiales</taxon>
        <taxon>Comamonadaceae</taxon>
        <taxon>Variovorax</taxon>
    </lineage>
</organism>
<dbReference type="RefSeq" id="WP_157613210.1">
    <property type="nucleotide sequence ID" value="NZ_CP046622.1"/>
</dbReference>